<dbReference type="PANTHER" id="PTHR38595:SF2">
    <property type="entry name" value="TYPE VI SECRETION SYSTEM BASEPLATE SUBUNIT TSSE"/>
    <property type="match status" value="1"/>
</dbReference>
<evidence type="ECO:0000259" key="1">
    <source>
        <dbReference type="Pfam" id="PF04965"/>
    </source>
</evidence>
<dbReference type="InterPro" id="IPR053176">
    <property type="entry name" value="T6SS_TssE1-like"/>
</dbReference>
<organism evidence="2 3">
    <name type="scientific">Pseudoduganella ginsengisoli</name>
    <dbReference type="NCBI Taxonomy" id="1462440"/>
    <lineage>
        <taxon>Bacteria</taxon>
        <taxon>Pseudomonadati</taxon>
        <taxon>Pseudomonadota</taxon>
        <taxon>Betaproteobacteria</taxon>
        <taxon>Burkholderiales</taxon>
        <taxon>Oxalobacteraceae</taxon>
        <taxon>Telluria group</taxon>
        <taxon>Pseudoduganella</taxon>
    </lineage>
</organism>
<dbReference type="RefSeq" id="WP_155438404.1">
    <property type="nucleotide sequence ID" value="NZ_WNLA01000003.1"/>
</dbReference>
<feature type="domain" description="IraD/Gp25-like" evidence="1">
    <location>
        <begin position="27"/>
        <end position="123"/>
    </location>
</feature>
<evidence type="ECO:0000313" key="3">
    <source>
        <dbReference type="Proteomes" id="UP000484015"/>
    </source>
</evidence>
<proteinExistence type="predicted"/>
<comment type="caution">
    <text evidence="2">The sequence shown here is derived from an EMBL/GenBank/DDBJ whole genome shotgun (WGS) entry which is preliminary data.</text>
</comment>
<protein>
    <submittedName>
        <fullName evidence="2">Type VI secretion system baseplate subunit TssE</fullName>
    </submittedName>
</protein>
<dbReference type="OrthoDB" id="119583at2"/>
<gene>
    <name evidence="2" type="primary">tssE</name>
    <name evidence="2" type="ORF">GM668_07970</name>
</gene>
<evidence type="ECO:0000313" key="2">
    <source>
        <dbReference type="EMBL" id="MTW02025.1"/>
    </source>
</evidence>
<dbReference type="AlphaFoldDB" id="A0A6L6PX41"/>
<reference evidence="2 3" key="1">
    <citation type="submission" date="2019-11" db="EMBL/GenBank/DDBJ databases">
        <title>Type strains purchased from KCTC, JCM and DSMZ.</title>
        <authorList>
            <person name="Lu H."/>
        </authorList>
    </citation>
    <scope>NUCLEOTIDE SEQUENCE [LARGE SCALE GENOMIC DNA]</scope>
    <source>
        <strain evidence="2 3">KCTC 42409</strain>
    </source>
</reference>
<dbReference type="SUPFAM" id="SSF160719">
    <property type="entry name" value="gpW/gp25-like"/>
    <property type="match status" value="1"/>
</dbReference>
<dbReference type="InterPro" id="IPR007048">
    <property type="entry name" value="IraD/Gp25-like"/>
</dbReference>
<sequence>MPQPLLPDFWSGLFGEHDRPTGWSLEDLKSAIARDLEDLLNTRRALPDAILNGFPHAQVSILAYGLPDFSALCVSNDVNSIGAAVAHAISRHEPRLADVRARMLPEASAINRISFQVHARLKAGAGGQTVCFDGMLEPSGQRCTIRRRMT</sequence>
<dbReference type="PANTHER" id="PTHR38595">
    <property type="entry name" value="CYTOPLASMIC PROTEIN-RELATED"/>
    <property type="match status" value="1"/>
</dbReference>
<name>A0A6L6PX41_9BURK</name>
<dbReference type="EMBL" id="WNLA01000003">
    <property type="protein sequence ID" value="MTW02025.1"/>
    <property type="molecule type" value="Genomic_DNA"/>
</dbReference>
<dbReference type="Pfam" id="PF04965">
    <property type="entry name" value="GPW_gp25"/>
    <property type="match status" value="1"/>
</dbReference>
<dbReference type="NCBIfam" id="TIGR03357">
    <property type="entry name" value="VI_zyme"/>
    <property type="match status" value="1"/>
</dbReference>
<accession>A0A6L6PX41</accession>
<keyword evidence="3" id="KW-1185">Reference proteome</keyword>
<dbReference type="Proteomes" id="UP000484015">
    <property type="component" value="Unassembled WGS sequence"/>
</dbReference>
<dbReference type="InterPro" id="IPR017737">
    <property type="entry name" value="TssE1-like"/>
</dbReference>